<gene>
    <name evidence="1" type="ORF">SI65_03640</name>
</gene>
<dbReference type="VEuPathDB" id="FungiDB:SI65_03640"/>
<evidence type="ECO:0000313" key="1">
    <source>
        <dbReference type="EMBL" id="ODM20587.1"/>
    </source>
</evidence>
<proteinExistence type="predicted"/>
<dbReference type="OrthoDB" id="4499530at2759"/>
<reference evidence="1 2" key="1">
    <citation type="journal article" date="2016" name="BMC Genomics">
        <title>Comparative genomic and transcriptomic analyses of the Fuzhuan brick tea-fermentation fungus Aspergillus cristatus.</title>
        <authorList>
            <person name="Ge Y."/>
            <person name="Wang Y."/>
            <person name="Liu Y."/>
            <person name="Tan Y."/>
            <person name="Ren X."/>
            <person name="Zhang X."/>
            <person name="Hyde K.D."/>
            <person name="Liu Y."/>
            <person name="Liu Z."/>
        </authorList>
    </citation>
    <scope>NUCLEOTIDE SEQUENCE [LARGE SCALE GENOMIC DNA]</scope>
    <source>
        <strain evidence="1 2">GZAAS20.1005</strain>
    </source>
</reference>
<protein>
    <submittedName>
        <fullName evidence="1">Uncharacterized protein</fullName>
    </submittedName>
</protein>
<accession>A0A1E3BI44</accession>
<evidence type="ECO:0000313" key="2">
    <source>
        <dbReference type="Proteomes" id="UP000094569"/>
    </source>
</evidence>
<comment type="caution">
    <text evidence="1">The sequence shown here is derived from an EMBL/GenBank/DDBJ whole genome shotgun (WGS) entry which is preliminary data.</text>
</comment>
<dbReference type="EMBL" id="JXNT01000003">
    <property type="protein sequence ID" value="ODM20587.1"/>
    <property type="molecule type" value="Genomic_DNA"/>
</dbReference>
<dbReference type="AlphaFoldDB" id="A0A1E3BI44"/>
<dbReference type="Proteomes" id="UP000094569">
    <property type="component" value="Unassembled WGS sequence"/>
</dbReference>
<keyword evidence="2" id="KW-1185">Reference proteome</keyword>
<organism evidence="1 2">
    <name type="scientific">Aspergillus cristatus</name>
    <name type="common">Chinese Fuzhuan brick tea-fermentation fungus</name>
    <name type="synonym">Eurotium cristatum</name>
    <dbReference type="NCBI Taxonomy" id="573508"/>
    <lineage>
        <taxon>Eukaryota</taxon>
        <taxon>Fungi</taxon>
        <taxon>Dikarya</taxon>
        <taxon>Ascomycota</taxon>
        <taxon>Pezizomycotina</taxon>
        <taxon>Eurotiomycetes</taxon>
        <taxon>Eurotiomycetidae</taxon>
        <taxon>Eurotiales</taxon>
        <taxon>Aspergillaceae</taxon>
        <taxon>Aspergillus</taxon>
        <taxon>Aspergillus subgen. Aspergillus</taxon>
    </lineage>
</organism>
<name>A0A1E3BI44_ASPCR</name>
<sequence length="274" mass="31817">MIDPKNKYNPLRRKTTTLIDTHIAAALSSDYDFPYDRFHDTHVMGRLYETMQKDYDFALKTLYNRTTFQIHTLEVFKTLRNEGFVAEDALRDYINATPYNKGRTMNVQRTRSLLRCFDIWIHNRFLEEREPDIWFDDPIWLAVAIIRSPVDYTKLFEYLTESRILGKSDSGVLLNREQCNDGISAIAYDPKVASQREEMGSGRKNQLYGYVLPSGVGEGNVEEAIDACLRELDGHQVFAEEYFGGGRRNVLGRGCPLRIILRMWIDLTEIFMDG</sequence>